<protein>
    <submittedName>
        <fullName evidence="1">Uncharacterized protein</fullName>
    </submittedName>
</protein>
<gene>
    <name evidence="1" type="ORF">S01H4_43918</name>
</gene>
<evidence type="ECO:0000313" key="1">
    <source>
        <dbReference type="EMBL" id="GAH02724.1"/>
    </source>
</evidence>
<name>X1DCD1_9ZZZZ</name>
<comment type="caution">
    <text evidence="1">The sequence shown here is derived from an EMBL/GenBank/DDBJ whole genome shotgun (WGS) entry which is preliminary data.</text>
</comment>
<sequence length="233" mass="27161">MWLYNDLSTFTAPYIYNNMELFSKIVQIRFLSGVYDYFYQSASDTLWKEDKDAKWIIDVSSWDEETEYFADKKDEKTKIVFDLTQFESIDEAVRYAIDWVLAFPQRDLGAAITSVGQYKELAARIRVDAPYSAAYNLPAYVRPWHPRDLSARARLYGNGPAWGPYQYRDFPSYIKDTHPQTDNLSATIKIWGPLSVHIDFPEEEQHPPDPNFARLMFNDYNYVFPPATPGEGK</sequence>
<dbReference type="EMBL" id="BART01024282">
    <property type="protein sequence ID" value="GAH02724.1"/>
    <property type="molecule type" value="Genomic_DNA"/>
</dbReference>
<dbReference type="AlphaFoldDB" id="X1DCD1"/>
<reference evidence="1" key="1">
    <citation type="journal article" date="2014" name="Front. Microbiol.">
        <title>High frequency of phylogenetically diverse reductive dehalogenase-homologous genes in deep subseafloor sedimentary metagenomes.</title>
        <authorList>
            <person name="Kawai M."/>
            <person name="Futagami T."/>
            <person name="Toyoda A."/>
            <person name="Takaki Y."/>
            <person name="Nishi S."/>
            <person name="Hori S."/>
            <person name="Arai W."/>
            <person name="Tsubouchi T."/>
            <person name="Morono Y."/>
            <person name="Uchiyama I."/>
            <person name="Ito T."/>
            <person name="Fujiyama A."/>
            <person name="Inagaki F."/>
            <person name="Takami H."/>
        </authorList>
    </citation>
    <scope>NUCLEOTIDE SEQUENCE</scope>
    <source>
        <strain evidence="1">Expedition CK06-06</strain>
    </source>
</reference>
<organism evidence="1">
    <name type="scientific">marine sediment metagenome</name>
    <dbReference type="NCBI Taxonomy" id="412755"/>
    <lineage>
        <taxon>unclassified sequences</taxon>
        <taxon>metagenomes</taxon>
        <taxon>ecological metagenomes</taxon>
    </lineage>
</organism>
<feature type="non-terminal residue" evidence="1">
    <location>
        <position position="233"/>
    </location>
</feature>
<accession>X1DCD1</accession>
<proteinExistence type="predicted"/>